<gene>
    <name evidence="3" type="ORF">H4F99_03910</name>
</gene>
<sequence>MEPGTVVLRAATADDIPAIAALYADEVRDHVATYEYDAPDAAEMLRRWRHLVDHGFPYVVAHLDGGFAGYGYAGPYRGRIGYQWTVEDTVYVRPDCHGRGVGRALLQRLIDDCAAMGFRQMVAVIGDGSNSASVALHERLGFQTVGVFRGLGRKQERWLDTVQMQRALGDGVATAPAGPAVNWPR</sequence>
<dbReference type="Proteomes" id="UP000552587">
    <property type="component" value="Unassembled WGS sequence"/>
</dbReference>
<name>A0A7W3YDY2_9GAMM</name>
<dbReference type="EMBL" id="JACHTE010000002">
    <property type="protein sequence ID" value="MBB1087631.1"/>
    <property type="molecule type" value="Genomic_DNA"/>
</dbReference>
<dbReference type="CDD" id="cd04301">
    <property type="entry name" value="NAT_SF"/>
    <property type="match status" value="1"/>
</dbReference>
<feature type="domain" description="N-acetyltransferase" evidence="2">
    <location>
        <begin position="6"/>
        <end position="169"/>
    </location>
</feature>
<reference evidence="3 4" key="1">
    <citation type="submission" date="2020-07" db="EMBL/GenBank/DDBJ databases">
        <authorList>
            <person name="Xu S."/>
            <person name="Li A."/>
        </authorList>
    </citation>
    <scope>NUCLEOTIDE SEQUENCE [LARGE SCALE GENOMIC DNA]</scope>
    <source>
        <strain evidence="3 4">SG-8</strain>
    </source>
</reference>
<dbReference type="SUPFAM" id="SSF55729">
    <property type="entry name" value="Acyl-CoA N-acyltransferases (Nat)"/>
    <property type="match status" value="1"/>
</dbReference>
<dbReference type="RefSeq" id="WP_182668405.1">
    <property type="nucleotide sequence ID" value="NZ_JACHTE010000002.1"/>
</dbReference>
<protein>
    <submittedName>
        <fullName evidence="3">N-acetyltransferase</fullName>
    </submittedName>
</protein>
<dbReference type="InterPro" id="IPR000182">
    <property type="entry name" value="GNAT_dom"/>
</dbReference>
<evidence type="ECO:0000259" key="2">
    <source>
        <dbReference type="PROSITE" id="PS51186"/>
    </source>
</evidence>
<keyword evidence="3" id="KW-0808">Transferase</keyword>
<organism evidence="3 4">
    <name type="scientific">Marilutibacter penaei</name>
    <dbReference type="NCBI Taxonomy" id="2759900"/>
    <lineage>
        <taxon>Bacteria</taxon>
        <taxon>Pseudomonadati</taxon>
        <taxon>Pseudomonadota</taxon>
        <taxon>Gammaproteobacteria</taxon>
        <taxon>Lysobacterales</taxon>
        <taxon>Lysobacteraceae</taxon>
        <taxon>Marilutibacter</taxon>
    </lineage>
</organism>
<dbReference type="PROSITE" id="PS50206">
    <property type="entry name" value="RHODANESE_3"/>
    <property type="match status" value="1"/>
</dbReference>
<feature type="domain" description="Rhodanese" evidence="1">
    <location>
        <begin position="48"/>
        <end position="79"/>
    </location>
</feature>
<evidence type="ECO:0000313" key="4">
    <source>
        <dbReference type="Proteomes" id="UP000552587"/>
    </source>
</evidence>
<dbReference type="InterPro" id="IPR001763">
    <property type="entry name" value="Rhodanese-like_dom"/>
</dbReference>
<accession>A0A7W3YDY2</accession>
<evidence type="ECO:0000313" key="3">
    <source>
        <dbReference type="EMBL" id="MBB1087631.1"/>
    </source>
</evidence>
<dbReference type="PANTHER" id="PTHR43072">
    <property type="entry name" value="N-ACETYLTRANSFERASE"/>
    <property type="match status" value="1"/>
</dbReference>
<dbReference type="PROSITE" id="PS51186">
    <property type="entry name" value="GNAT"/>
    <property type="match status" value="1"/>
</dbReference>
<proteinExistence type="predicted"/>
<dbReference type="InterPro" id="IPR016181">
    <property type="entry name" value="Acyl_CoA_acyltransferase"/>
</dbReference>
<dbReference type="Pfam" id="PF13420">
    <property type="entry name" value="Acetyltransf_4"/>
    <property type="match status" value="1"/>
</dbReference>
<evidence type="ECO:0000259" key="1">
    <source>
        <dbReference type="PROSITE" id="PS50206"/>
    </source>
</evidence>
<dbReference type="Gene3D" id="3.40.630.30">
    <property type="match status" value="1"/>
</dbReference>
<comment type="caution">
    <text evidence="3">The sequence shown here is derived from an EMBL/GenBank/DDBJ whole genome shotgun (WGS) entry which is preliminary data.</text>
</comment>
<dbReference type="GO" id="GO:0016747">
    <property type="term" value="F:acyltransferase activity, transferring groups other than amino-acyl groups"/>
    <property type="evidence" value="ECO:0007669"/>
    <property type="project" value="InterPro"/>
</dbReference>
<dbReference type="PANTHER" id="PTHR43072:SF8">
    <property type="entry name" value="ACYLTRANSFERASE FABY-RELATED"/>
    <property type="match status" value="1"/>
</dbReference>
<dbReference type="AlphaFoldDB" id="A0A7W3YDY2"/>
<keyword evidence="4" id="KW-1185">Reference proteome</keyword>